<feature type="region of interest" description="Disordered" evidence="1">
    <location>
        <begin position="1"/>
        <end position="31"/>
    </location>
</feature>
<dbReference type="Proteomes" id="UP001529510">
    <property type="component" value="Unassembled WGS sequence"/>
</dbReference>
<comment type="caution">
    <text evidence="2">The sequence shown here is derived from an EMBL/GenBank/DDBJ whole genome shotgun (WGS) entry which is preliminary data.</text>
</comment>
<feature type="non-terminal residue" evidence="2">
    <location>
        <position position="1"/>
    </location>
</feature>
<reference evidence="2 3" key="1">
    <citation type="submission" date="2024-05" db="EMBL/GenBank/DDBJ databases">
        <title>Genome sequencing and assembly of Indian major carp, Cirrhinus mrigala (Hamilton, 1822).</title>
        <authorList>
            <person name="Mohindra V."/>
            <person name="Chowdhury L.M."/>
            <person name="Lal K."/>
            <person name="Jena J.K."/>
        </authorList>
    </citation>
    <scope>NUCLEOTIDE SEQUENCE [LARGE SCALE GENOMIC DNA]</scope>
    <source>
        <strain evidence="2">CM1030</strain>
        <tissue evidence="2">Blood</tissue>
    </source>
</reference>
<protein>
    <submittedName>
        <fullName evidence="2">Uncharacterized protein</fullName>
    </submittedName>
</protein>
<organism evidence="2 3">
    <name type="scientific">Cirrhinus mrigala</name>
    <name type="common">Mrigala</name>
    <dbReference type="NCBI Taxonomy" id="683832"/>
    <lineage>
        <taxon>Eukaryota</taxon>
        <taxon>Metazoa</taxon>
        <taxon>Chordata</taxon>
        <taxon>Craniata</taxon>
        <taxon>Vertebrata</taxon>
        <taxon>Euteleostomi</taxon>
        <taxon>Actinopterygii</taxon>
        <taxon>Neopterygii</taxon>
        <taxon>Teleostei</taxon>
        <taxon>Ostariophysi</taxon>
        <taxon>Cypriniformes</taxon>
        <taxon>Cyprinidae</taxon>
        <taxon>Labeoninae</taxon>
        <taxon>Labeonini</taxon>
        <taxon>Cirrhinus</taxon>
    </lineage>
</organism>
<evidence type="ECO:0000256" key="1">
    <source>
        <dbReference type="SAM" id="MobiDB-lite"/>
    </source>
</evidence>
<dbReference type="EMBL" id="JAMKFB020000007">
    <property type="protein sequence ID" value="KAL0189651.1"/>
    <property type="molecule type" value="Genomic_DNA"/>
</dbReference>
<feature type="non-terminal residue" evidence="2">
    <location>
        <position position="51"/>
    </location>
</feature>
<keyword evidence="3" id="KW-1185">Reference proteome</keyword>
<sequence>SRALQAAEADGGGALLEGLQTGKPSSFINTDRSIHTSSWDLERPGGVVKSA</sequence>
<evidence type="ECO:0000313" key="2">
    <source>
        <dbReference type="EMBL" id="KAL0189651.1"/>
    </source>
</evidence>
<proteinExistence type="predicted"/>
<name>A0ABD0QTY4_CIRMR</name>
<evidence type="ECO:0000313" key="3">
    <source>
        <dbReference type="Proteomes" id="UP001529510"/>
    </source>
</evidence>
<dbReference type="AlphaFoldDB" id="A0ABD0QTY4"/>
<gene>
    <name evidence="2" type="ORF">M9458_016750</name>
</gene>
<accession>A0ABD0QTY4</accession>
<feature type="compositionally biased region" description="Polar residues" evidence="1">
    <location>
        <begin position="22"/>
        <end position="31"/>
    </location>
</feature>